<dbReference type="InterPro" id="IPR050598">
    <property type="entry name" value="AminoAcid_Transporter"/>
</dbReference>
<evidence type="ECO:0000256" key="2">
    <source>
        <dbReference type="ARBA" id="ARBA00022692"/>
    </source>
</evidence>
<evidence type="ECO:0000256" key="5">
    <source>
        <dbReference type="SAM" id="Phobius"/>
    </source>
</evidence>
<dbReference type="InterPro" id="IPR002293">
    <property type="entry name" value="AA/rel_permease1"/>
</dbReference>
<feature type="transmembrane region" description="Helical" evidence="5">
    <location>
        <begin position="50"/>
        <end position="70"/>
    </location>
</feature>
<keyword evidence="7" id="KW-1185">Reference proteome</keyword>
<evidence type="ECO:0000256" key="1">
    <source>
        <dbReference type="ARBA" id="ARBA00004141"/>
    </source>
</evidence>
<dbReference type="AlphaFoldDB" id="A0A7R9BP84"/>
<organism evidence="6">
    <name type="scientific">Notodromas monacha</name>
    <dbReference type="NCBI Taxonomy" id="399045"/>
    <lineage>
        <taxon>Eukaryota</taxon>
        <taxon>Metazoa</taxon>
        <taxon>Ecdysozoa</taxon>
        <taxon>Arthropoda</taxon>
        <taxon>Crustacea</taxon>
        <taxon>Oligostraca</taxon>
        <taxon>Ostracoda</taxon>
        <taxon>Podocopa</taxon>
        <taxon>Podocopida</taxon>
        <taxon>Cypridocopina</taxon>
        <taxon>Cypridoidea</taxon>
        <taxon>Cyprididae</taxon>
        <taxon>Notodromas</taxon>
    </lineage>
</organism>
<keyword evidence="3 5" id="KW-1133">Transmembrane helix</keyword>
<evidence type="ECO:0000313" key="6">
    <source>
        <dbReference type="EMBL" id="CAD7277499.1"/>
    </source>
</evidence>
<feature type="transmembrane region" description="Helical" evidence="5">
    <location>
        <begin position="82"/>
        <end position="104"/>
    </location>
</feature>
<dbReference type="GO" id="GO:0016020">
    <property type="term" value="C:membrane"/>
    <property type="evidence" value="ECO:0007669"/>
    <property type="project" value="UniProtKB-SubCell"/>
</dbReference>
<dbReference type="OrthoDB" id="5982228at2759"/>
<keyword evidence="2 5" id="KW-0812">Transmembrane</keyword>
<dbReference type="Proteomes" id="UP000678499">
    <property type="component" value="Unassembled WGS sequence"/>
</dbReference>
<keyword evidence="4 5" id="KW-0472">Membrane</keyword>
<evidence type="ECO:0000256" key="4">
    <source>
        <dbReference type="ARBA" id="ARBA00023136"/>
    </source>
</evidence>
<comment type="subcellular location">
    <subcellularLocation>
        <location evidence="1">Membrane</location>
        <topology evidence="1">Multi-pass membrane protein</topology>
    </subcellularLocation>
</comment>
<dbReference type="PANTHER" id="PTHR11785:SF512">
    <property type="entry name" value="SOBREMESA, ISOFORM B"/>
    <property type="match status" value="1"/>
</dbReference>
<feature type="transmembrane region" description="Helical" evidence="5">
    <location>
        <begin position="130"/>
        <end position="147"/>
    </location>
</feature>
<proteinExistence type="predicted"/>
<protein>
    <submittedName>
        <fullName evidence="6">Uncharacterized protein</fullName>
    </submittedName>
</protein>
<dbReference type="Gene3D" id="1.20.1740.10">
    <property type="entry name" value="Amino acid/polyamine transporter I"/>
    <property type="match status" value="1"/>
</dbReference>
<accession>A0A7R9BP84</accession>
<reference evidence="6" key="1">
    <citation type="submission" date="2020-11" db="EMBL/GenBank/DDBJ databases">
        <authorList>
            <person name="Tran Van P."/>
        </authorList>
    </citation>
    <scope>NUCLEOTIDE SEQUENCE</scope>
</reference>
<dbReference type="GO" id="GO:0015179">
    <property type="term" value="F:L-amino acid transmembrane transporter activity"/>
    <property type="evidence" value="ECO:0007669"/>
    <property type="project" value="TreeGrafter"/>
</dbReference>
<evidence type="ECO:0000313" key="7">
    <source>
        <dbReference type="Proteomes" id="UP000678499"/>
    </source>
</evidence>
<dbReference type="EMBL" id="OA882962">
    <property type="protein sequence ID" value="CAD7277499.1"/>
    <property type="molecule type" value="Genomic_DNA"/>
</dbReference>
<evidence type="ECO:0000256" key="3">
    <source>
        <dbReference type="ARBA" id="ARBA00022989"/>
    </source>
</evidence>
<sequence length="292" mass="31391">MPVCYNAKNDASLHKRHVDVPQERATINATGETSSQYGTVEGGVQLKRRVGLLSGVALIVGNMIGSGIFISPGYLLARTGSVSVGLIIWLACGLLSLLGGLAYAELGGVVPKNGGEFVYFLESMGDLHPVLGPLPGFLFIWVTSLLLRPSGQAILTLTFARYLLYPIWHGLTDADLEHPDCDGVDLWSYKLAAAACIGITHPSEYFVSHQLPVGQFMVVHPPVVKCRLVQPPARAVLGLANPQPTKLRCPNNWVTGPQFGGLGIGKAEDCPGWWLDQPALDNRRMSNLDLDG</sequence>
<gene>
    <name evidence="6" type="ORF">NMOB1V02_LOCUS5230</name>
</gene>
<name>A0A7R9BP84_9CRUS</name>
<dbReference type="PANTHER" id="PTHR11785">
    <property type="entry name" value="AMINO ACID TRANSPORTER"/>
    <property type="match status" value="1"/>
</dbReference>
<dbReference type="EMBL" id="CAJPEX010000925">
    <property type="protein sequence ID" value="CAG0917651.1"/>
    <property type="molecule type" value="Genomic_DNA"/>
</dbReference>
<dbReference type="Pfam" id="PF13520">
    <property type="entry name" value="AA_permease_2"/>
    <property type="match status" value="1"/>
</dbReference>